<protein>
    <recommendedName>
        <fullName evidence="3">F-box domain-containing protein</fullName>
    </recommendedName>
</protein>
<keyword evidence="2" id="KW-1185">Reference proteome</keyword>
<dbReference type="Gene3D" id="3.80.10.10">
    <property type="entry name" value="Ribonuclease Inhibitor"/>
    <property type="match status" value="1"/>
</dbReference>
<dbReference type="SUPFAM" id="SSF52047">
    <property type="entry name" value="RNI-like"/>
    <property type="match status" value="1"/>
</dbReference>
<accession>A0AAD8QUM7</accession>
<dbReference type="PANTHER" id="PTHR38926">
    <property type="entry name" value="F-BOX DOMAIN CONTAINING PROTEIN, EXPRESSED"/>
    <property type="match status" value="1"/>
</dbReference>
<dbReference type="Proteomes" id="UP001231189">
    <property type="component" value="Unassembled WGS sequence"/>
</dbReference>
<dbReference type="PANTHER" id="PTHR38926:SF74">
    <property type="entry name" value="OS08G0193600 PROTEIN"/>
    <property type="match status" value="1"/>
</dbReference>
<evidence type="ECO:0008006" key="3">
    <source>
        <dbReference type="Google" id="ProtNLM"/>
    </source>
</evidence>
<name>A0AAD8QUM7_LOLMU</name>
<evidence type="ECO:0000313" key="1">
    <source>
        <dbReference type="EMBL" id="KAK1609308.1"/>
    </source>
</evidence>
<evidence type="ECO:0000313" key="2">
    <source>
        <dbReference type="Proteomes" id="UP001231189"/>
    </source>
</evidence>
<dbReference type="AlphaFoldDB" id="A0AAD8QUM7"/>
<proteinExistence type="predicted"/>
<organism evidence="1 2">
    <name type="scientific">Lolium multiflorum</name>
    <name type="common">Italian ryegrass</name>
    <name type="synonym">Lolium perenne subsp. multiflorum</name>
    <dbReference type="NCBI Taxonomy" id="4521"/>
    <lineage>
        <taxon>Eukaryota</taxon>
        <taxon>Viridiplantae</taxon>
        <taxon>Streptophyta</taxon>
        <taxon>Embryophyta</taxon>
        <taxon>Tracheophyta</taxon>
        <taxon>Spermatophyta</taxon>
        <taxon>Magnoliopsida</taxon>
        <taxon>Liliopsida</taxon>
        <taxon>Poales</taxon>
        <taxon>Poaceae</taxon>
        <taxon>BOP clade</taxon>
        <taxon>Pooideae</taxon>
        <taxon>Poodae</taxon>
        <taxon>Poeae</taxon>
        <taxon>Poeae Chloroplast Group 2 (Poeae type)</taxon>
        <taxon>Loliodinae</taxon>
        <taxon>Loliinae</taxon>
        <taxon>Lolium</taxon>
    </lineage>
</organism>
<dbReference type="Gene3D" id="1.20.1280.50">
    <property type="match status" value="1"/>
</dbReference>
<dbReference type="EMBL" id="JAUUTY010000007">
    <property type="protein sequence ID" value="KAK1609308.1"/>
    <property type="molecule type" value="Genomic_DNA"/>
</dbReference>
<reference evidence="1" key="1">
    <citation type="submission" date="2023-07" db="EMBL/GenBank/DDBJ databases">
        <title>A chromosome-level genome assembly of Lolium multiflorum.</title>
        <authorList>
            <person name="Chen Y."/>
            <person name="Copetti D."/>
            <person name="Kolliker R."/>
            <person name="Studer B."/>
        </authorList>
    </citation>
    <scope>NUCLEOTIDE SEQUENCE</scope>
    <source>
        <strain evidence="1">02402/16</strain>
        <tissue evidence="1">Leaf</tissue>
    </source>
</reference>
<dbReference type="InterPro" id="IPR032675">
    <property type="entry name" value="LRR_dom_sf"/>
</dbReference>
<sequence length="302" mass="34231">MMGVASTETRDWAELPWDALTTVYGKLGLAGTLVGAVHVCSSWRRAAAHEPTLIRSGDDGLLLSLAQRLSSLRILRLVSCFSISNEGFIEAIQKLTLLEELEISLCKNILPEAIEVVGKACSCLKRFRLSNDRFYCFEDEYSNNQEARGISAMLELRSLQLFGNNLNNQGLTSILDNCPHLEFLDIRNCFNVNMDTALQVKCARIETLRLPDDSTVGYEFPVKSPIRYCSNFAPDYICEEHWAISIFEEDEDDYLYGEFYPPEEDLLEIDDTPRLEEDGEIPEDEESMMLDYYATLDETGLV</sequence>
<gene>
    <name evidence="1" type="ORF">QYE76_032981</name>
</gene>
<comment type="caution">
    <text evidence="1">The sequence shown here is derived from an EMBL/GenBank/DDBJ whole genome shotgun (WGS) entry which is preliminary data.</text>
</comment>